<keyword evidence="1" id="KW-0812">Transmembrane</keyword>
<organism evidence="2">
    <name type="scientific">Ignisphaera aggregans</name>
    <dbReference type="NCBI Taxonomy" id="334771"/>
    <lineage>
        <taxon>Archaea</taxon>
        <taxon>Thermoproteota</taxon>
        <taxon>Thermoprotei</taxon>
        <taxon>Desulfurococcales</taxon>
        <taxon>Desulfurococcaceae</taxon>
        <taxon>Ignisphaera</taxon>
    </lineage>
</organism>
<name>A0A7C4BBD7_9CREN</name>
<sequence length="72" mass="7931">MRSPGASTTRLHILGLGERFRIRLYAKRKALILCPGFCCTLLGVVSRVADPSGLHLLVELPQVFAIEVKEVL</sequence>
<dbReference type="AlphaFoldDB" id="A0A7C4BBD7"/>
<dbReference type="EMBL" id="DTFF01000010">
    <property type="protein sequence ID" value="HGI86980.1"/>
    <property type="molecule type" value="Genomic_DNA"/>
</dbReference>
<gene>
    <name evidence="2" type="ORF">ENV14_01070</name>
</gene>
<keyword evidence="1" id="KW-1133">Transmembrane helix</keyword>
<keyword evidence="1" id="KW-0472">Membrane</keyword>
<evidence type="ECO:0000256" key="1">
    <source>
        <dbReference type="SAM" id="Phobius"/>
    </source>
</evidence>
<evidence type="ECO:0000313" key="2">
    <source>
        <dbReference type="EMBL" id="HGI86980.1"/>
    </source>
</evidence>
<proteinExistence type="predicted"/>
<protein>
    <submittedName>
        <fullName evidence="2">Uncharacterized protein</fullName>
    </submittedName>
</protein>
<accession>A0A7C4BBD7</accession>
<reference evidence="2" key="1">
    <citation type="journal article" date="2020" name="mSystems">
        <title>Genome- and Community-Level Interaction Insights into Carbon Utilization and Element Cycling Functions of Hydrothermarchaeota in Hydrothermal Sediment.</title>
        <authorList>
            <person name="Zhou Z."/>
            <person name="Liu Y."/>
            <person name="Xu W."/>
            <person name="Pan J."/>
            <person name="Luo Z.H."/>
            <person name="Li M."/>
        </authorList>
    </citation>
    <scope>NUCLEOTIDE SEQUENCE [LARGE SCALE GENOMIC DNA]</scope>
    <source>
        <strain evidence="2">SpSt-732</strain>
    </source>
</reference>
<comment type="caution">
    <text evidence="2">The sequence shown here is derived from an EMBL/GenBank/DDBJ whole genome shotgun (WGS) entry which is preliminary data.</text>
</comment>
<feature type="transmembrane region" description="Helical" evidence="1">
    <location>
        <begin position="30"/>
        <end position="49"/>
    </location>
</feature>